<accession>A8LR44</accession>
<dbReference type="EMBL" id="CP000830">
    <property type="protein sequence ID" value="ABV93967.1"/>
    <property type="molecule type" value="Genomic_DNA"/>
</dbReference>
<evidence type="ECO:0008006" key="3">
    <source>
        <dbReference type="Google" id="ProtNLM"/>
    </source>
</evidence>
<dbReference type="HOGENOM" id="CLU_121820_0_0_5"/>
<evidence type="ECO:0000313" key="2">
    <source>
        <dbReference type="Proteomes" id="UP000006833"/>
    </source>
</evidence>
<evidence type="ECO:0000313" key="1">
    <source>
        <dbReference type="EMBL" id="ABV93967.1"/>
    </source>
</evidence>
<organism evidence="1 2">
    <name type="scientific">Dinoroseobacter shibae (strain DSM 16493 / NCIMB 14021 / DFL 12)</name>
    <dbReference type="NCBI Taxonomy" id="398580"/>
    <lineage>
        <taxon>Bacteria</taxon>
        <taxon>Pseudomonadati</taxon>
        <taxon>Pseudomonadota</taxon>
        <taxon>Alphaproteobacteria</taxon>
        <taxon>Rhodobacterales</taxon>
        <taxon>Roseobacteraceae</taxon>
        <taxon>Dinoroseobacter</taxon>
    </lineage>
</organism>
<proteinExistence type="predicted"/>
<dbReference type="OrthoDB" id="7868047at2"/>
<dbReference type="Proteomes" id="UP000006833">
    <property type="component" value="Chromosome"/>
</dbReference>
<dbReference type="KEGG" id="dsh:Dshi_2231"/>
<name>A8LR44_DINSH</name>
<dbReference type="RefSeq" id="WP_012178898.1">
    <property type="nucleotide sequence ID" value="NC_009952.1"/>
</dbReference>
<sequence>MANNDDFTKYITDMLSAYKMDNSTMTDAFKNSAELADRMSQVALEAAERANDVSAQWAKDTLSKMGDVSASKDAPADYTKAMSDFAAAQAEMSAEMMSAYAEIAKKVQMETVELLMSATQDMQANVSAAQPGAKKAAPRKRK</sequence>
<dbReference type="eggNOG" id="ENOG502ZQS1">
    <property type="taxonomic scope" value="Bacteria"/>
</dbReference>
<dbReference type="AlphaFoldDB" id="A8LR44"/>
<reference evidence="2" key="1">
    <citation type="journal article" date="2010" name="ISME J.">
        <title>The complete genome sequence of the algal symbiont Dinoroseobacter shibae: a hitchhiker's guide to life in the sea.</title>
        <authorList>
            <person name="Wagner-Dobler I."/>
            <person name="Ballhausen B."/>
            <person name="Berger M."/>
            <person name="Brinkhoff T."/>
            <person name="Buchholz I."/>
            <person name="Bunk B."/>
            <person name="Cypionka H."/>
            <person name="Daniel R."/>
            <person name="Drepper T."/>
            <person name="Gerdts G."/>
            <person name="Hahnke S."/>
            <person name="Han C."/>
            <person name="Jahn D."/>
            <person name="Kalhoefer D."/>
            <person name="Kiss H."/>
            <person name="Klenk H.P."/>
            <person name="Kyrpides N."/>
            <person name="Liebl W."/>
            <person name="Liesegang H."/>
            <person name="Meincke L."/>
            <person name="Pati A."/>
            <person name="Petersen J."/>
            <person name="Piekarski T."/>
            <person name="Pommerenke C."/>
            <person name="Pradella S."/>
            <person name="Pukall R."/>
            <person name="Rabus R."/>
            <person name="Stackebrandt E."/>
            <person name="Thole S."/>
            <person name="Thompson L."/>
            <person name="Tielen P."/>
            <person name="Tomasch J."/>
            <person name="von Jan M."/>
            <person name="Wanphrut N."/>
            <person name="Wichels A."/>
            <person name="Zech H."/>
            <person name="Simon M."/>
        </authorList>
    </citation>
    <scope>NUCLEOTIDE SEQUENCE [LARGE SCALE GENOMIC DNA]</scope>
    <source>
        <strain evidence="2">DSM 16493 / NCIMB 14021 / DFL 12</strain>
    </source>
</reference>
<gene>
    <name evidence="1" type="ordered locus">Dshi_2231</name>
</gene>
<keyword evidence="2" id="KW-1185">Reference proteome</keyword>
<protein>
    <recommendedName>
        <fullName evidence="3">Phasin domain-containing protein</fullName>
    </recommendedName>
</protein>
<dbReference type="STRING" id="398580.Dshi_2231"/>